<organism evidence="2 3">
    <name type="scientific">Lacibacter sediminis</name>
    <dbReference type="NCBI Taxonomy" id="2760713"/>
    <lineage>
        <taxon>Bacteria</taxon>
        <taxon>Pseudomonadati</taxon>
        <taxon>Bacteroidota</taxon>
        <taxon>Chitinophagia</taxon>
        <taxon>Chitinophagales</taxon>
        <taxon>Chitinophagaceae</taxon>
        <taxon>Lacibacter</taxon>
    </lineage>
</organism>
<sequence>MKSLKEKIEARENGLLLYSFAPPKITTEKEKLQIIAEKQINRINDLAIDGLILYDIQDESHRTNEQRTFPFIQTVPPEEYFRNYLSSIKTPSIIYKSIANQTKETFNEWLSKNNDLENFVFVGASSSAQIAETNFALTDAYDLRKDQHQHLLLGGITIPERHSKKGDEHKRIFSKTEKGCSFFVSQCVYNVYESKNLLSDYHYDSIDNSYELQPIFFTLSPCGSIKTLEFMKWLGIEVPKWLYNDLKHAKDILNTSVKTSIMIADEILEFAAQKQIPVGFNVESISNKKDEIDAATEILNTIADRLKHTRKKTSAEKITAAEV</sequence>
<dbReference type="GO" id="GO:0035999">
    <property type="term" value="P:tetrahydrofolate interconversion"/>
    <property type="evidence" value="ECO:0007669"/>
    <property type="project" value="UniProtKB-UniPathway"/>
</dbReference>
<accession>A0A7G5XC66</accession>
<dbReference type="EMBL" id="CP060007">
    <property type="protein sequence ID" value="QNA43069.1"/>
    <property type="molecule type" value="Genomic_DNA"/>
</dbReference>
<keyword evidence="3" id="KW-1185">Reference proteome</keyword>
<dbReference type="InterPro" id="IPR029041">
    <property type="entry name" value="FAD-linked_oxidoreductase-like"/>
</dbReference>
<dbReference type="RefSeq" id="WP_182801334.1">
    <property type="nucleotide sequence ID" value="NZ_CP060007.1"/>
</dbReference>
<dbReference type="UniPathway" id="UPA00193"/>
<dbReference type="SUPFAM" id="SSF51730">
    <property type="entry name" value="FAD-linked oxidoreductase"/>
    <property type="match status" value="1"/>
</dbReference>
<evidence type="ECO:0000313" key="3">
    <source>
        <dbReference type="Proteomes" id="UP000515344"/>
    </source>
</evidence>
<name>A0A7G5XC66_9BACT</name>
<dbReference type="KEGG" id="lacs:H4075_13350"/>
<evidence type="ECO:0000313" key="2">
    <source>
        <dbReference type="EMBL" id="QNA43069.1"/>
    </source>
</evidence>
<dbReference type="GO" id="GO:0016491">
    <property type="term" value="F:oxidoreductase activity"/>
    <property type="evidence" value="ECO:0007669"/>
    <property type="project" value="UniProtKB-KW"/>
</dbReference>
<keyword evidence="1" id="KW-0560">Oxidoreductase</keyword>
<proteinExistence type="predicted"/>
<evidence type="ECO:0000256" key="1">
    <source>
        <dbReference type="ARBA" id="ARBA00023002"/>
    </source>
</evidence>
<reference evidence="3" key="1">
    <citation type="submission" date="2020-08" db="EMBL/GenBank/DDBJ databases">
        <title>Lacibacter sp. S13-6-6 genome sequencing.</title>
        <authorList>
            <person name="Jin L."/>
        </authorList>
    </citation>
    <scope>NUCLEOTIDE SEQUENCE [LARGE SCALE GENOMIC DNA]</scope>
    <source>
        <strain evidence="3">S13-6-6</strain>
    </source>
</reference>
<dbReference type="Proteomes" id="UP000515344">
    <property type="component" value="Chromosome"/>
</dbReference>
<gene>
    <name evidence="2" type="ORF">H4075_13350</name>
</gene>
<protein>
    <submittedName>
        <fullName evidence="2">Methylenetetrahydrofolate reductase</fullName>
    </submittedName>
</protein>
<dbReference type="Gene3D" id="3.20.20.220">
    <property type="match status" value="1"/>
</dbReference>
<dbReference type="AlphaFoldDB" id="A0A7G5XC66"/>